<evidence type="ECO:0000313" key="1">
    <source>
        <dbReference type="EMBL" id="MEQ2180504.1"/>
    </source>
</evidence>
<reference evidence="1 2" key="1">
    <citation type="submission" date="2021-06" db="EMBL/GenBank/DDBJ databases">
        <authorList>
            <person name="Palmer J.M."/>
        </authorList>
    </citation>
    <scope>NUCLEOTIDE SEQUENCE [LARGE SCALE GENOMIC DNA]</scope>
    <source>
        <strain evidence="1 2">GA_2019</strain>
        <tissue evidence="1">Muscle</tissue>
    </source>
</reference>
<dbReference type="EMBL" id="JAHRIO010070026">
    <property type="protein sequence ID" value="MEQ2180504.1"/>
    <property type="molecule type" value="Genomic_DNA"/>
</dbReference>
<sequence>MWPSFDSFHSDSQSLFLQAPCIGFNTGHVNRSPSNRQPTLMYSLCRKELFPWLNACFIAQKRCERPLLFAQTAKADVGGRLPARSIPGAAGLFPSLFVETRADFSHIKVVNDRTGCHRFACSVSWAWFLLWAGRAALHFYSNPPKTIPCVIRVRNLSEAEKINLEGLDAAESGFISADPLHRYTRVTPALQR</sequence>
<keyword evidence="2" id="KW-1185">Reference proteome</keyword>
<evidence type="ECO:0000313" key="2">
    <source>
        <dbReference type="Proteomes" id="UP001476798"/>
    </source>
</evidence>
<name>A0ABV0PAL1_9TELE</name>
<dbReference type="Proteomes" id="UP001476798">
    <property type="component" value="Unassembled WGS sequence"/>
</dbReference>
<gene>
    <name evidence="1" type="ORF">GOODEAATRI_001845</name>
</gene>
<protein>
    <submittedName>
        <fullName evidence="1">Uncharacterized protein</fullName>
    </submittedName>
</protein>
<proteinExistence type="predicted"/>
<organism evidence="1 2">
    <name type="scientific">Goodea atripinnis</name>
    <dbReference type="NCBI Taxonomy" id="208336"/>
    <lineage>
        <taxon>Eukaryota</taxon>
        <taxon>Metazoa</taxon>
        <taxon>Chordata</taxon>
        <taxon>Craniata</taxon>
        <taxon>Vertebrata</taxon>
        <taxon>Euteleostomi</taxon>
        <taxon>Actinopterygii</taxon>
        <taxon>Neopterygii</taxon>
        <taxon>Teleostei</taxon>
        <taxon>Neoteleostei</taxon>
        <taxon>Acanthomorphata</taxon>
        <taxon>Ovalentaria</taxon>
        <taxon>Atherinomorphae</taxon>
        <taxon>Cyprinodontiformes</taxon>
        <taxon>Goodeidae</taxon>
        <taxon>Goodea</taxon>
    </lineage>
</organism>
<accession>A0ABV0PAL1</accession>
<comment type="caution">
    <text evidence="1">The sequence shown here is derived from an EMBL/GenBank/DDBJ whole genome shotgun (WGS) entry which is preliminary data.</text>
</comment>